<dbReference type="EMBL" id="JARGDH010000006">
    <property type="protein sequence ID" value="KAL0265745.1"/>
    <property type="molecule type" value="Genomic_DNA"/>
</dbReference>
<evidence type="ECO:0000256" key="1">
    <source>
        <dbReference type="SAM" id="MobiDB-lite"/>
    </source>
</evidence>
<gene>
    <name evidence="2" type="ORF">PYX00_011460</name>
</gene>
<name>A0AAW2H7K2_9NEOP</name>
<feature type="region of interest" description="Disordered" evidence="1">
    <location>
        <begin position="24"/>
        <end position="46"/>
    </location>
</feature>
<proteinExistence type="predicted"/>
<accession>A0AAW2H7K2</accession>
<organism evidence="2">
    <name type="scientific">Menopon gallinae</name>
    <name type="common">poultry shaft louse</name>
    <dbReference type="NCBI Taxonomy" id="328185"/>
    <lineage>
        <taxon>Eukaryota</taxon>
        <taxon>Metazoa</taxon>
        <taxon>Ecdysozoa</taxon>
        <taxon>Arthropoda</taxon>
        <taxon>Hexapoda</taxon>
        <taxon>Insecta</taxon>
        <taxon>Pterygota</taxon>
        <taxon>Neoptera</taxon>
        <taxon>Paraneoptera</taxon>
        <taxon>Psocodea</taxon>
        <taxon>Troctomorpha</taxon>
        <taxon>Phthiraptera</taxon>
        <taxon>Amblycera</taxon>
        <taxon>Menoponidae</taxon>
        <taxon>Menopon</taxon>
    </lineage>
</organism>
<protein>
    <submittedName>
        <fullName evidence="2">Uncharacterized protein</fullName>
    </submittedName>
</protein>
<sequence>MPAPSGTSAPDSSFDVAAAAQEPMGDVARRYTPKHRINAKPHEKKKDALIRLSRKRQEAEKMLKAKREVFFQTGDEYFFKIYSTYVKNRRVYRDSRPEPGALRRALLYVNTEIKRSERKLLAYVPEPKGTHIRYCDDSAAGDVANAAKNEVIDCEKSSGAPARP</sequence>
<comment type="caution">
    <text evidence="2">The sequence shown here is derived from an EMBL/GenBank/DDBJ whole genome shotgun (WGS) entry which is preliminary data.</text>
</comment>
<reference evidence="2" key="1">
    <citation type="journal article" date="2024" name="Gigascience">
        <title>Chromosome-level genome of the poultry shaft louse Menopon gallinae provides insight into the host-switching and adaptive evolution of parasitic lice.</title>
        <authorList>
            <person name="Xu Y."/>
            <person name="Ma L."/>
            <person name="Liu S."/>
            <person name="Liang Y."/>
            <person name="Liu Q."/>
            <person name="He Z."/>
            <person name="Tian L."/>
            <person name="Duan Y."/>
            <person name="Cai W."/>
            <person name="Li H."/>
            <person name="Song F."/>
        </authorList>
    </citation>
    <scope>NUCLEOTIDE SEQUENCE</scope>
    <source>
        <strain evidence="2">Cailab_2023a</strain>
    </source>
</reference>
<evidence type="ECO:0000313" key="2">
    <source>
        <dbReference type="EMBL" id="KAL0265745.1"/>
    </source>
</evidence>
<dbReference type="AlphaFoldDB" id="A0AAW2H7K2"/>